<name>A0A7S0BK45_9RHOD</name>
<gene>
    <name evidence="1" type="ORF">RMAR0315_LOCUS6426</name>
</gene>
<reference evidence="1" key="1">
    <citation type="submission" date="2021-01" db="EMBL/GenBank/DDBJ databases">
        <authorList>
            <person name="Corre E."/>
            <person name="Pelletier E."/>
            <person name="Niang G."/>
            <person name="Scheremetjew M."/>
            <person name="Finn R."/>
            <person name="Kale V."/>
            <person name="Holt S."/>
            <person name="Cochrane G."/>
            <person name="Meng A."/>
            <person name="Brown T."/>
            <person name="Cohen L."/>
        </authorList>
    </citation>
    <scope>NUCLEOTIDE SEQUENCE</scope>
    <source>
        <strain evidence="1">UTEX LB 2760</strain>
    </source>
</reference>
<dbReference type="InterPro" id="IPR036410">
    <property type="entry name" value="HSP_DnaJ_Cys-rich_dom_sf"/>
</dbReference>
<organism evidence="1">
    <name type="scientific">Rhodosorus marinus</name>
    <dbReference type="NCBI Taxonomy" id="101924"/>
    <lineage>
        <taxon>Eukaryota</taxon>
        <taxon>Rhodophyta</taxon>
        <taxon>Stylonematophyceae</taxon>
        <taxon>Stylonematales</taxon>
        <taxon>Stylonemataceae</taxon>
        <taxon>Rhodosorus</taxon>
    </lineage>
</organism>
<sequence length="102" mass="11110">MLCFSFPIGFPSGRALVDIQRRPRLVVRTADSSVTSMSEKSEDQVKDCRMCENTGFVSCVACEGQGTTVTGKYTVFCSECVGRGKLRCPTCGGKCFMCVLED</sequence>
<accession>A0A7S0BK45</accession>
<dbReference type="EMBL" id="HBEK01011694">
    <property type="protein sequence ID" value="CAD8396439.1"/>
    <property type="molecule type" value="Transcribed_RNA"/>
</dbReference>
<evidence type="ECO:0000313" key="1">
    <source>
        <dbReference type="EMBL" id="CAD8396439.1"/>
    </source>
</evidence>
<proteinExistence type="predicted"/>
<protein>
    <submittedName>
        <fullName evidence="1">Uncharacterized protein</fullName>
    </submittedName>
</protein>
<dbReference type="AlphaFoldDB" id="A0A7S0BK45"/>
<dbReference type="SUPFAM" id="SSF57938">
    <property type="entry name" value="DnaJ/Hsp40 cysteine-rich domain"/>
    <property type="match status" value="1"/>
</dbReference>